<keyword evidence="5" id="KW-1185">Reference proteome</keyword>
<dbReference type="Pfam" id="PF07508">
    <property type="entry name" value="Recombinase"/>
    <property type="match status" value="1"/>
</dbReference>
<dbReference type="CDD" id="cd00338">
    <property type="entry name" value="Ser_Recombinase"/>
    <property type="match status" value="1"/>
</dbReference>
<evidence type="ECO:0000259" key="2">
    <source>
        <dbReference type="PROSITE" id="PS51736"/>
    </source>
</evidence>
<gene>
    <name evidence="4" type="ORF">GNP93_14005</name>
</gene>
<dbReference type="PROSITE" id="PS51736">
    <property type="entry name" value="RECOMBINASES_3"/>
    <property type="match status" value="1"/>
</dbReference>
<dbReference type="GO" id="GO:0000150">
    <property type="term" value="F:DNA strand exchange activity"/>
    <property type="evidence" value="ECO:0007669"/>
    <property type="project" value="InterPro"/>
</dbReference>
<dbReference type="Pfam" id="PF00239">
    <property type="entry name" value="Resolvase"/>
    <property type="match status" value="1"/>
</dbReference>
<dbReference type="PANTHER" id="PTHR30461:SF23">
    <property type="entry name" value="DNA RECOMBINASE-RELATED"/>
    <property type="match status" value="1"/>
</dbReference>
<dbReference type="InterPro" id="IPR036162">
    <property type="entry name" value="Resolvase-like_N_sf"/>
</dbReference>
<evidence type="ECO:0000313" key="5">
    <source>
        <dbReference type="Proteomes" id="UP000450917"/>
    </source>
</evidence>
<organism evidence="4 5">
    <name type="scientific">Paenibacillus validus</name>
    <dbReference type="NCBI Taxonomy" id="44253"/>
    <lineage>
        <taxon>Bacteria</taxon>
        <taxon>Bacillati</taxon>
        <taxon>Bacillota</taxon>
        <taxon>Bacilli</taxon>
        <taxon>Bacillales</taxon>
        <taxon>Paenibacillaceae</taxon>
        <taxon>Paenibacillus</taxon>
    </lineage>
</organism>
<evidence type="ECO:0000259" key="3">
    <source>
        <dbReference type="PROSITE" id="PS51737"/>
    </source>
</evidence>
<dbReference type="PROSITE" id="PS51737">
    <property type="entry name" value="RECOMBINASE_DNA_BIND"/>
    <property type="match status" value="1"/>
</dbReference>
<dbReference type="SMART" id="SM00857">
    <property type="entry name" value="Resolvase"/>
    <property type="match status" value="1"/>
</dbReference>
<dbReference type="Proteomes" id="UP000450917">
    <property type="component" value="Unassembled WGS sequence"/>
</dbReference>
<dbReference type="Gene3D" id="3.40.50.1390">
    <property type="entry name" value="Resolvase, N-terminal catalytic domain"/>
    <property type="match status" value="1"/>
</dbReference>
<feature type="coiled-coil region" evidence="1">
    <location>
        <begin position="415"/>
        <end position="449"/>
    </location>
</feature>
<sequence>MGDKQLAVIYTRVSTEEQKNGGNSLQAQEDELIKYAEQKGLKVVRVYCDGGYSGKDFNRPEFQQMMKDLEKGEFQVILAWRVDRISRNNKDVLTLIENELRPRNCKLLISIGDIDSSTDNGFMMISLLGTLAQHERASIISRVKLGMNKRASEGKWNGGLIYGYDCVDKKLVINEAESEVIRNIFQMRLEAMGYKAIAHRLNERGITTKTGKLFSIFSIKTILTNPTYIGQNRWSYHQDWNTRRRKGKNEEPIIVEGQHEAVINIELWEKVQAVQLASKNSVSTNKNFNGEFLLSGLLRCPKCGSGTVMSKSKKYDGSGYHLYYMCQAYHSKGKVACDTNLIPKERIEEQVILTVKALLHSDSIIDEVLEKLEHDVKQDTIEIKQTLNFAEKELSQNEALQKKLDADYFAGSIAVQQYNRLSEHLRVRIEELNNRVDEFQRMLDAEYAKIQIDRDTVNKALINFNSLFDSATNEQKKALIRALVKRIDVEPDRKRIKDITFWFFDKPTLPLSKVRRTVS</sequence>
<dbReference type="SUPFAM" id="SSF53041">
    <property type="entry name" value="Resolvase-like"/>
    <property type="match status" value="1"/>
</dbReference>
<dbReference type="GO" id="GO:0003677">
    <property type="term" value="F:DNA binding"/>
    <property type="evidence" value="ECO:0007669"/>
    <property type="project" value="InterPro"/>
</dbReference>
<protein>
    <submittedName>
        <fullName evidence="4">Recombinase family protein</fullName>
    </submittedName>
</protein>
<dbReference type="AlphaFoldDB" id="A0A7X3CSH4"/>
<dbReference type="InterPro" id="IPR038109">
    <property type="entry name" value="DNA_bind_recomb_sf"/>
</dbReference>
<dbReference type="Gene3D" id="3.90.1750.20">
    <property type="entry name" value="Putative Large Serine Recombinase, Chain B, Domain 2"/>
    <property type="match status" value="1"/>
</dbReference>
<comment type="caution">
    <text evidence="4">The sequence shown here is derived from an EMBL/GenBank/DDBJ whole genome shotgun (WGS) entry which is preliminary data.</text>
</comment>
<dbReference type="InterPro" id="IPR050639">
    <property type="entry name" value="SSR_resolvase"/>
</dbReference>
<proteinExistence type="predicted"/>
<feature type="domain" description="Resolvase/invertase-type recombinase catalytic" evidence="2">
    <location>
        <begin position="6"/>
        <end position="154"/>
    </location>
</feature>
<dbReference type="InterPro" id="IPR006119">
    <property type="entry name" value="Resolv_N"/>
</dbReference>
<dbReference type="PANTHER" id="PTHR30461">
    <property type="entry name" value="DNA-INVERTASE FROM LAMBDOID PROPHAGE"/>
    <property type="match status" value="1"/>
</dbReference>
<dbReference type="InterPro" id="IPR011109">
    <property type="entry name" value="DNA_bind_recombinase_dom"/>
</dbReference>
<evidence type="ECO:0000313" key="4">
    <source>
        <dbReference type="EMBL" id="MUG71785.1"/>
    </source>
</evidence>
<keyword evidence="1" id="KW-0175">Coiled coil</keyword>
<feature type="domain" description="Recombinase" evidence="3">
    <location>
        <begin position="161"/>
        <end position="281"/>
    </location>
</feature>
<dbReference type="EMBL" id="WNZX01000011">
    <property type="protein sequence ID" value="MUG71785.1"/>
    <property type="molecule type" value="Genomic_DNA"/>
</dbReference>
<dbReference type="InterPro" id="IPR025827">
    <property type="entry name" value="Zn_ribbon_recom_dom"/>
</dbReference>
<reference evidence="4 5" key="1">
    <citation type="submission" date="2019-11" db="EMBL/GenBank/DDBJ databases">
        <title>Draft genome sequences of five Paenibacillus species of dairy origin.</title>
        <authorList>
            <person name="Olajide A.M."/>
            <person name="Chen S."/>
            <person name="Lapointe G."/>
        </authorList>
    </citation>
    <scope>NUCLEOTIDE SEQUENCE [LARGE SCALE GENOMIC DNA]</scope>
    <source>
        <strain evidence="4 5">2CS3</strain>
    </source>
</reference>
<name>A0A7X3CSH4_9BACL</name>
<dbReference type="RefSeq" id="WP_155614887.1">
    <property type="nucleotide sequence ID" value="NZ_WNZX01000011.1"/>
</dbReference>
<evidence type="ECO:0000256" key="1">
    <source>
        <dbReference type="SAM" id="Coils"/>
    </source>
</evidence>
<dbReference type="Pfam" id="PF13408">
    <property type="entry name" value="Zn_ribbon_recom"/>
    <property type="match status" value="1"/>
</dbReference>
<accession>A0A7X3CSH4</accession>